<dbReference type="GO" id="GO:0000160">
    <property type="term" value="P:phosphorelay signal transduction system"/>
    <property type="evidence" value="ECO:0007669"/>
    <property type="project" value="UniProtKB-KW"/>
</dbReference>
<dbReference type="CDD" id="cd17535">
    <property type="entry name" value="REC_NarL-like"/>
    <property type="match status" value="1"/>
</dbReference>
<dbReference type="InterPro" id="IPR001789">
    <property type="entry name" value="Sig_transdc_resp-reg_receiver"/>
</dbReference>
<evidence type="ECO:0000259" key="6">
    <source>
        <dbReference type="PROSITE" id="PS50043"/>
    </source>
</evidence>
<evidence type="ECO:0000256" key="5">
    <source>
        <dbReference type="ARBA" id="ARBA00023163"/>
    </source>
</evidence>
<dbReference type="Pfam" id="PF00196">
    <property type="entry name" value="GerE"/>
    <property type="match status" value="1"/>
</dbReference>
<dbReference type="SMART" id="SM00421">
    <property type="entry name" value="HTH_LUXR"/>
    <property type="match status" value="1"/>
</dbReference>
<dbReference type="CDD" id="cd06170">
    <property type="entry name" value="LuxR_C_like"/>
    <property type="match status" value="1"/>
</dbReference>
<dbReference type="SMART" id="SM00448">
    <property type="entry name" value="REC"/>
    <property type="match status" value="1"/>
</dbReference>
<feature type="domain" description="Response regulatory" evidence="7">
    <location>
        <begin position="3"/>
        <end position="119"/>
    </location>
</feature>
<keyword evidence="3" id="KW-0805">Transcription regulation</keyword>
<keyword evidence="4" id="KW-0238">DNA-binding</keyword>
<evidence type="ECO:0000256" key="2">
    <source>
        <dbReference type="ARBA" id="ARBA00023012"/>
    </source>
</evidence>
<dbReference type="AlphaFoldDB" id="A0A3B0VAW4"/>
<feature type="domain" description="HTH luxR-type" evidence="6">
    <location>
        <begin position="142"/>
        <end position="207"/>
    </location>
</feature>
<dbReference type="PROSITE" id="PS50043">
    <property type="entry name" value="HTH_LUXR_2"/>
    <property type="match status" value="1"/>
</dbReference>
<dbReference type="GO" id="GO:0003677">
    <property type="term" value="F:DNA binding"/>
    <property type="evidence" value="ECO:0007669"/>
    <property type="project" value="UniProtKB-KW"/>
</dbReference>
<sequence length="214" mass="23455">MINIILVDDHEIVRTGLKMIIAKMPGIKIIAEAENGQQAIDIVAQLKPNVVLMDVNMPVISGIEATRRISQYTPDTKVIILTVHAENPFPAQLLEAGACGYLTKGCAATELEKAIKTVATQGMYIGADIAQQIALSLLPGGKSSPFDELSAREMEVMILLVQGKRTKEIGDILLLSHKTVATYKYRILEKLNLENVIELAHLTMRHGILEESLM</sequence>
<reference evidence="8" key="1">
    <citation type="submission" date="2018-06" db="EMBL/GenBank/DDBJ databases">
        <authorList>
            <person name="Zhirakovskaya E."/>
        </authorList>
    </citation>
    <scope>NUCLEOTIDE SEQUENCE</scope>
</reference>
<keyword evidence="5" id="KW-0804">Transcription</keyword>
<name>A0A3B0VAW4_9ZZZZ</name>
<evidence type="ECO:0000256" key="4">
    <source>
        <dbReference type="ARBA" id="ARBA00023125"/>
    </source>
</evidence>
<evidence type="ECO:0000313" key="8">
    <source>
        <dbReference type="EMBL" id="VAW35992.1"/>
    </source>
</evidence>
<dbReference type="SUPFAM" id="SSF52172">
    <property type="entry name" value="CheY-like"/>
    <property type="match status" value="1"/>
</dbReference>
<dbReference type="PRINTS" id="PR00038">
    <property type="entry name" value="HTHLUXR"/>
</dbReference>
<dbReference type="InterPro" id="IPR039420">
    <property type="entry name" value="WalR-like"/>
</dbReference>
<evidence type="ECO:0000256" key="3">
    <source>
        <dbReference type="ARBA" id="ARBA00023015"/>
    </source>
</evidence>
<dbReference type="InterPro" id="IPR058245">
    <property type="entry name" value="NreC/VraR/RcsB-like_REC"/>
</dbReference>
<keyword evidence="2" id="KW-0902">Two-component regulatory system</keyword>
<dbReference type="PROSITE" id="PS00622">
    <property type="entry name" value="HTH_LUXR_1"/>
    <property type="match status" value="1"/>
</dbReference>
<organism evidence="8">
    <name type="scientific">hydrothermal vent metagenome</name>
    <dbReference type="NCBI Taxonomy" id="652676"/>
    <lineage>
        <taxon>unclassified sequences</taxon>
        <taxon>metagenomes</taxon>
        <taxon>ecological metagenomes</taxon>
    </lineage>
</organism>
<dbReference type="SUPFAM" id="SSF46894">
    <property type="entry name" value="C-terminal effector domain of the bipartite response regulators"/>
    <property type="match status" value="1"/>
</dbReference>
<dbReference type="InterPro" id="IPR000792">
    <property type="entry name" value="Tscrpt_reg_LuxR_C"/>
</dbReference>
<proteinExistence type="predicted"/>
<evidence type="ECO:0000259" key="7">
    <source>
        <dbReference type="PROSITE" id="PS50110"/>
    </source>
</evidence>
<accession>A0A3B0VAW4</accession>
<dbReference type="PROSITE" id="PS50110">
    <property type="entry name" value="RESPONSE_REGULATORY"/>
    <property type="match status" value="1"/>
</dbReference>
<dbReference type="InterPro" id="IPR011006">
    <property type="entry name" value="CheY-like_superfamily"/>
</dbReference>
<dbReference type="Pfam" id="PF00072">
    <property type="entry name" value="Response_reg"/>
    <property type="match status" value="1"/>
</dbReference>
<dbReference type="InterPro" id="IPR016032">
    <property type="entry name" value="Sig_transdc_resp-reg_C-effctor"/>
</dbReference>
<dbReference type="EMBL" id="UOEW01000124">
    <property type="protein sequence ID" value="VAW35992.1"/>
    <property type="molecule type" value="Genomic_DNA"/>
</dbReference>
<dbReference type="PANTHER" id="PTHR43214:SF3">
    <property type="entry name" value="RESPONSE REGULATOR UVRY"/>
    <property type="match status" value="1"/>
</dbReference>
<keyword evidence="1" id="KW-0597">Phosphoprotein</keyword>
<dbReference type="GO" id="GO:0006355">
    <property type="term" value="P:regulation of DNA-templated transcription"/>
    <property type="evidence" value="ECO:0007669"/>
    <property type="project" value="InterPro"/>
</dbReference>
<dbReference type="Gene3D" id="3.40.50.2300">
    <property type="match status" value="1"/>
</dbReference>
<dbReference type="PANTHER" id="PTHR43214">
    <property type="entry name" value="TWO-COMPONENT RESPONSE REGULATOR"/>
    <property type="match status" value="1"/>
</dbReference>
<evidence type="ECO:0000256" key="1">
    <source>
        <dbReference type="ARBA" id="ARBA00022553"/>
    </source>
</evidence>
<protein>
    <submittedName>
        <fullName evidence="8">Uncharacterized protein</fullName>
    </submittedName>
</protein>
<gene>
    <name evidence="8" type="ORF">MNBD_GAMMA01-2256</name>
</gene>